<reference evidence="2 3" key="1">
    <citation type="submission" date="2020-06" db="EMBL/GenBank/DDBJ databases">
        <title>NJ-3-1, isolated from saline soil.</title>
        <authorList>
            <person name="Cui H.L."/>
            <person name="Shi X."/>
        </authorList>
    </citation>
    <scope>NUCLEOTIDE SEQUENCE [LARGE SCALE GENOMIC DNA]</scope>
    <source>
        <strain evidence="2 3">NJ-3-1</strain>
    </source>
</reference>
<sequence>MPTTTPSLTHRIVEQLEAQGLDRNDYQLYDVIDSEAVSQVVASTGPETRIQFYIEEFRVTVTGDGDVDVQAV</sequence>
<dbReference type="Proteomes" id="UP000509626">
    <property type="component" value="Chromosome"/>
</dbReference>
<dbReference type="AlphaFoldDB" id="A0A7D5QKC3"/>
<gene>
    <name evidence="2" type="ORF">HUG12_10030</name>
</gene>
<dbReference type="KEGG" id="halu:HUG12_10030"/>
<dbReference type="InterPro" id="IPR040624">
    <property type="entry name" value="HalOD1"/>
</dbReference>
<feature type="domain" description="Halobacterial output" evidence="1">
    <location>
        <begin position="10"/>
        <end position="70"/>
    </location>
</feature>
<name>A0A7D5QKC3_9EURY</name>
<accession>A0A7D5QKC3</accession>
<dbReference type="EMBL" id="CP058579">
    <property type="protein sequence ID" value="QLG62045.1"/>
    <property type="molecule type" value="Genomic_DNA"/>
</dbReference>
<evidence type="ECO:0000313" key="2">
    <source>
        <dbReference type="EMBL" id="QLG62045.1"/>
    </source>
</evidence>
<proteinExistence type="predicted"/>
<evidence type="ECO:0000313" key="3">
    <source>
        <dbReference type="Proteomes" id="UP000509626"/>
    </source>
</evidence>
<keyword evidence="3" id="KW-1185">Reference proteome</keyword>
<protein>
    <recommendedName>
        <fullName evidence="1">Halobacterial output domain-containing protein</fullName>
    </recommendedName>
</protein>
<evidence type="ECO:0000259" key="1">
    <source>
        <dbReference type="Pfam" id="PF18545"/>
    </source>
</evidence>
<dbReference type="Pfam" id="PF18545">
    <property type="entry name" value="HalOD1"/>
    <property type="match status" value="1"/>
</dbReference>
<dbReference type="OrthoDB" id="320886at2157"/>
<dbReference type="GeneID" id="56037799"/>
<dbReference type="RefSeq" id="WP_179268630.1">
    <property type="nucleotide sequence ID" value="NZ_CP058579.1"/>
</dbReference>
<organism evidence="2 3">
    <name type="scientific">Halorarum salinum</name>
    <dbReference type="NCBI Taxonomy" id="2743089"/>
    <lineage>
        <taxon>Archaea</taxon>
        <taxon>Methanobacteriati</taxon>
        <taxon>Methanobacteriota</taxon>
        <taxon>Stenosarchaea group</taxon>
        <taxon>Halobacteria</taxon>
        <taxon>Halobacteriales</taxon>
        <taxon>Haloferacaceae</taxon>
        <taxon>Halorarum</taxon>
    </lineage>
</organism>